<comment type="caution">
    <text evidence="1">The sequence shown here is derived from an EMBL/GenBank/DDBJ whole genome shotgun (WGS) entry which is preliminary data.</text>
</comment>
<feature type="non-terminal residue" evidence="1">
    <location>
        <position position="1"/>
    </location>
</feature>
<name>A0A9N9JQY9_9GLOM</name>
<dbReference type="EMBL" id="CAJVPV010058739">
    <property type="protein sequence ID" value="CAG8788158.1"/>
    <property type="molecule type" value="Genomic_DNA"/>
</dbReference>
<evidence type="ECO:0000313" key="1">
    <source>
        <dbReference type="EMBL" id="CAG8788158.1"/>
    </source>
</evidence>
<accession>A0A9N9JQY9</accession>
<evidence type="ECO:0000313" key="2">
    <source>
        <dbReference type="Proteomes" id="UP000789342"/>
    </source>
</evidence>
<dbReference type="AlphaFoldDB" id="A0A9N9JQY9"/>
<dbReference type="Gene3D" id="3.80.10.10">
    <property type="entry name" value="Ribonuclease Inhibitor"/>
    <property type="match status" value="1"/>
</dbReference>
<keyword evidence="2" id="KW-1185">Reference proteome</keyword>
<organism evidence="1 2">
    <name type="scientific">Acaulospora morrowiae</name>
    <dbReference type="NCBI Taxonomy" id="94023"/>
    <lineage>
        <taxon>Eukaryota</taxon>
        <taxon>Fungi</taxon>
        <taxon>Fungi incertae sedis</taxon>
        <taxon>Mucoromycota</taxon>
        <taxon>Glomeromycotina</taxon>
        <taxon>Glomeromycetes</taxon>
        <taxon>Diversisporales</taxon>
        <taxon>Acaulosporaceae</taxon>
        <taxon>Acaulospora</taxon>
    </lineage>
</organism>
<dbReference type="Proteomes" id="UP000789342">
    <property type="component" value="Unassembled WGS sequence"/>
</dbReference>
<reference evidence="1" key="1">
    <citation type="submission" date="2021-06" db="EMBL/GenBank/DDBJ databases">
        <authorList>
            <person name="Kallberg Y."/>
            <person name="Tangrot J."/>
            <person name="Rosling A."/>
        </authorList>
    </citation>
    <scope>NUCLEOTIDE SEQUENCE</scope>
    <source>
        <strain evidence="1">CL551</strain>
    </source>
</reference>
<gene>
    <name evidence="1" type="ORF">AMORRO_LOCUS17908</name>
</gene>
<sequence>AKCVMEKITQCCPRIDQIYLNCIRLSDYYAIVTYACLLPLKRLELSCPRSKITSKLLAPLHGRLPLSLRYLRLDSFNSIESVPLKNFLEHCNVPLETLVIKWFARSAGDEDIFVKFINRIGTLKFLGIYLNINLSIKYKRIEDCGVKVSSHHDFKSISLGLNSDMAWADSDEE</sequence>
<proteinExistence type="predicted"/>
<dbReference type="InterPro" id="IPR032675">
    <property type="entry name" value="LRR_dom_sf"/>
</dbReference>
<protein>
    <submittedName>
        <fullName evidence="1">1679_t:CDS:1</fullName>
    </submittedName>
</protein>